<keyword evidence="2" id="KW-0805">Transcription regulation</keyword>
<keyword evidence="8" id="KW-1185">Reference proteome</keyword>
<feature type="domain" description="Vps72/YL1 C-terminal" evidence="6">
    <location>
        <begin position="115"/>
        <end position="144"/>
    </location>
</feature>
<dbReference type="InterPro" id="IPR013272">
    <property type="entry name" value="Vps72/YL1_C"/>
</dbReference>
<dbReference type="InterPro" id="IPR029525">
    <property type="entry name" value="INO80C/Ies6"/>
</dbReference>
<keyword evidence="4" id="KW-0539">Nucleus</keyword>
<evidence type="ECO:0000256" key="2">
    <source>
        <dbReference type="ARBA" id="ARBA00023015"/>
    </source>
</evidence>
<dbReference type="GO" id="GO:0031011">
    <property type="term" value="C:Ino80 complex"/>
    <property type="evidence" value="ECO:0007669"/>
    <property type="project" value="InterPro"/>
</dbReference>
<comment type="subcellular location">
    <subcellularLocation>
        <location evidence="1">Nucleus</location>
    </subcellularLocation>
</comment>
<dbReference type="PANTHER" id="PTHR31200:SF1">
    <property type="entry name" value="INO80 COMPLEX SUBUNIT C"/>
    <property type="match status" value="1"/>
</dbReference>
<feature type="compositionally biased region" description="Basic and acidic residues" evidence="5">
    <location>
        <begin position="50"/>
        <end position="73"/>
    </location>
</feature>
<sequence length="166" mass="18649">MSEPSLTSEDLSVYVDKHPFKSEAYLQKMGANGAPVPTRRNKPLKQILNQEREAYYQKRGMVDPTKKRGDSTPKRRKTEQDADGEVPAPREEVPLRDVPTYTSVQAPPSLLPPKRYCDLTGLMAPYTDPKTRLRYHSAEVYQIIKGFAPGADNAYLALRGDASQLL</sequence>
<organism evidence="7 8">
    <name type="scientific">Malassezia arunalokei</name>
    <dbReference type="NCBI Taxonomy" id="1514897"/>
    <lineage>
        <taxon>Eukaryota</taxon>
        <taxon>Fungi</taxon>
        <taxon>Dikarya</taxon>
        <taxon>Basidiomycota</taxon>
        <taxon>Ustilaginomycotina</taxon>
        <taxon>Malasseziomycetes</taxon>
        <taxon>Malasseziales</taxon>
        <taxon>Malasseziaceae</taxon>
        <taxon>Malassezia</taxon>
    </lineage>
</organism>
<protein>
    <submittedName>
        <fullName evidence="7">Chromatin-remodeling complex subunit ies6</fullName>
    </submittedName>
</protein>
<keyword evidence="3" id="KW-0804">Transcription</keyword>
<dbReference type="GO" id="GO:0006338">
    <property type="term" value="P:chromatin remodeling"/>
    <property type="evidence" value="ECO:0007669"/>
    <property type="project" value="InterPro"/>
</dbReference>
<evidence type="ECO:0000256" key="1">
    <source>
        <dbReference type="ARBA" id="ARBA00004123"/>
    </source>
</evidence>
<dbReference type="SMART" id="SM00993">
    <property type="entry name" value="YL1_C"/>
    <property type="match status" value="1"/>
</dbReference>
<dbReference type="Proteomes" id="UP001217582">
    <property type="component" value="Chromosome 3"/>
</dbReference>
<reference evidence="7 8" key="1">
    <citation type="submission" date="2023-03" db="EMBL/GenBank/DDBJ databases">
        <title>Mating type loci evolution in Malassezia.</title>
        <authorList>
            <person name="Coelho M.A."/>
        </authorList>
    </citation>
    <scope>NUCLEOTIDE SEQUENCE [LARGE SCALE GENOMIC DNA]</scope>
    <source>
        <strain evidence="7 8">CBS 13387</strain>
    </source>
</reference>
<proteinExistence type="predicted"/>
<evidence type="ECO:0000313" key="8">
    <source>
        <dbReference type="Proteomes" id="UP001217582"/>
    </source>
</evidence>
<gene>
    <name evidence="7" type="primary">IES6</name>
    <name evidence="7" type="ORF">MARU1_001537</name>
</gene>
<accession>A0AAJ6CJN4</accession>
<evidence type="ECO:0000256" key="3">
    <source>
        <dbReference type="ARBA" id="ARBA00023163"/>
    </source>
</evidence>
<name>A0AAJ6CJN4_9BASI</name>
<dbReference type="Pfam" id="PF08265">
    <property type="entry name" value="YL1_C"/>
    <property type="match status" value="1"/>
</dbReference>
<evidence type="ECO:0000256" key="5">
    <source>
        <dbReference type="SAM" id="MobiDB-lite"/>
    </source>
</evidence>
<feature type="region of interest" description="Disordered" evidence="5">
    <location>
        <begin position="31"/>
        <end position="109"/>
    </location>
</feature>
<dbReference type="AlphaFoldDB" id="A0AAJ6CJN4"/>
<dbReference type="PANTHER" id="PTHR31200">
    <property type="entry name" value="INO80 COMPLEX SUBUNIT C"/>
    <property type="match status" value="1"/>
</dbReference>
<evidence type="ECO:0000313" key="7">
    <source>
        <dbReference type="EMBL" id="WFD15519.1"/>
    </source>
</evidence>
<evidence type="ECO:0000259" key="6">
    <source>
        <dbReference type="SMART" id="SM00993"/>
    </source>
</evidence>
<evidence type="ECO:0000256" key="4">
    <source>
        <dbReference type="ARBA" id="ARBA00023242"/>
    </source>
</evidence>
<dbReference type="EMBL" id="CP119918">
    <property type="protein sequence ID" value="WFD15519.1"/>
    <property type="molecule type" value="Genomic_DNA"/>
</dbReference>